<sequence>MRTGPLTDHVHRWHAAPPALTGTFDADATALTGHTATGEELLAHLPPRPERDAEQQQLADTVLTGCRALRHRFVHRHAEPLYDHLTHARTDRPRLPELAYDAARHVPGLTPTRDRIDEERRHLQAHKDGHEIDQGILFRGLLRSPAAGRHLMDTMRTPTPRALDLLPRLRHKGRVDLDTVLVERHDGAAHLTFHNDHCLNAEDNQLIDDMETAVDLALLDEDTRVGVLRGGVMTHPRYAGRRVFSAGINLTDLWRGRISFLDFLLRRELGYLSKLVHGLLLDPAPDAPPEHTVHKPWIAAVDSFAIGGGMQLLLAADVVIAAEDAFFSLPAAQEGIVPGAGNLRLTRHAGARLARQIILSGRRIRATDREAATLCDTVVPADAVGAAVDAAVRDLGSPAVAANRRMLNLAEEPPDLLRAYLAEFAYVQATRLHSPDVLAKVGRSWARPRTGP</sequence>
<dbReference type="InterPro" id="IPR053482">
    <property type="entry name" value="DPA-CoA_Dioxygenase"/>
</dbReference>
<dbReference type="CDD" id="cd06558">
    <property type="entry name" value="crotonase-like"/>
    <property type="match status" value="1"/>
</dbReference>
<dbReference type="EMBL" id="LC035135">
    <property type="protein sequence ID" value="BAU09325.1"/>
    <property type="molecule type" value="Genomic_DNA"/>
</dbReference>
<dbReference type="InterPro" id="IPR029045">
    <property type="entry name" value="ClpP/crotonase-like_dom_sf"/>
</dbReference>
<dbReference type="GO" id="GO:0006635">
    <property type="term" value="P:fatty acid beta-oxidation"/>
    <property type="evidence" value="ECO:0007669"/>
    <property type="project" value="TreeGrafter"/>
</dbReference>
<protein>
    <submittedName>
        <fullName evidence="1">DpgC</fullName>
    </submittedName>
</protein>
<evidence type="ECO:0000313" key="1">
    <source>
        <dbReference type="EMBL" id="BAU09325.1"/>
    </source>
</evidence>
<dbReference type="PANTHER" id="PTHR11941:SF54">
    <property type="entry name" value="ENOYL-COA HYDRATASE, MITOCHONDRIAL"/>
    <property type="match status" value="1"/>
</dbReference>
<gene>
    <name evidence="1" type="primary">res9</name>
</gene>
<dbReference type="SUPFAM" id="SSF52096">
    <property type="entry name" value="ClpP/crotonase"/>
    <property type="match status" value="1"/>
</dbReference>
<dbReference type="PANTHER" id="PTHR11941">
    <property type="entry name" value="ENOYL-COA HYDRATASE-RELATED"/>
    <property type="match status" value="1"/>
</dbReference>
<dbReference type="AlphaFoldDB" id="A0A0S3TVU6"/>
<organism evidence="1">
    <name type="scientific">Streptomyces roseoverticillatus</name>
    <dbReference type="NCBI Taxonomy" id="66429"/>
    <lineage>
        <taxon>Bacteria</taxon>
        <taxon>Bacillati</taxon>
        <taxon>Actinomycetota</taxon>
        <taxon>Actinomycetes</taxon>
        <taxon>Kitasatosporales</taxon>
        <taxon>Streptomycetaceae</taxon>
        <taxon>Streptomyces</taxon>
    </lineage>
</organism>
<dbReference type="GO" id="GO:0003824">
    <property type="term" value="F:catalytic activity"/>
    <property type="evidence" value="ECO:0007669"/>
    <property type="project" value="UniProtKB-ARBA"/>
</dbReference>
<reference evidence="1" key="1">
    <citation type="journal article" date="2015" name="Biosci. Biotechnol. Biochem.">
        <title>Identification and analysis of the resorcinomycin biosynthetic gene cluster.</title>
        <authorList>
            <person name="Ooya K."/>
            <person name="Ogasawara Y."/>
            <person name="Noike M."/>
            <person name="Dairi T."/>
        </authorList>
    </citation>
    <scope>NUCLEOTIDE SEQUENCE</scope>
    <source>
        <strain evidence="1">DO-248</strain>
    </source>
</reference>
<name>A0A0S3TVU6_9ACTN</name>
<dbReference type="NCBIfam" id="NF042432">
    <property type="entry name" value="DHPACoAdixog_DpgC"/>
    <property type="match status" value="1"/>
</dbReference>
<dbReference type="InterPro" id="IPR001753">
    <property type="entry name" value="Enoyl-CoA_hydra/iso"/>
</dbReference>
<dbReference type="Gene3D" id="3.90.226.10">
    <property type="entry name" value="2-enoyl-CoA Hydratase, Chain A, domain 1"/>
    <property type="match status" value="1"/>
</dbReference>
<proteinExistence type="predicted"/>
<dbReference type="Gene3D" id="1.20.58.1300">
    <property type="match status" value="1"/>
</dbReference>
<dbReference type="Pfam" id="PF00378">
    <property type="entry name" value="ECH_1"/>
    <property type="match status" value="1"/>
</dbReference>
<accession>A0A0S3TVU6</accession>